<evidence type="ECO:0000313" key="1">
    <source>
        <dbReference type="EMBL" id="KAF9645185.1"/>
    </source>
</evidence>
<name>A0ACB6Z624_THEGA</name>
<organism evidence="1 2">
    <name type="scientific">Thelephora ganbajun</name>
    <name type="common">Ganba fungus</name>
    <dbReference type="NCBI Taxonomy" id="370292"/>
    <lineage>
        <taxon>Eukaryota</taxon>
        <taxon>Fungi</taxon>
        <taxon>Dikarya</taxon>
        <taxon>Basidiomycota</taxon>
        <taxon>Agaricomycotina</taxon>
        <taxon>Agaricomycetes</taxon>
        <taxon>Thelephorales</taxon>
        <taxon>Thelephoraceae</taxon>
        <taxon>Thelephora</taxon>
    </lineage>
</organism>
<protein>
    <submittedName>
        <fullName evidence="1">Uncharacterized protein</fullName>
    </submittedName>
</protein>
<keyword evidence="2" id="KW-1185">Reference proteome</keyword>
<dbReference type="EMBL" id="MU118100">
    <property type="protein sequence ID" value="KAF9645185.1"/>
    <property type="molecule type" value="Genomic_DNA"/>
</dbReference>
<gene>
    <name evidence="1" type="ORF">BDM02DRAFT_3131246</name>
</gene>
<sequence length="461" mass="52325">MYLPEELLDEISGHLPPDGRRSLRNCSLVAKSWLQPSRRLLFARVFIRPATNQSWLDNISPMNTGLLYHVRSLKYLIGGGGTTDSRCGVYALRDYLLSFFRLQRLALCHTNIGPTICEHPEWFSAFQHTLSSLSLTQVSTTWSVFIALVGYFPNLRDLDIFRTLFQVDDLPVPPLPHALRGRLSITFRDVMAFPIDRLCGLKPEYEELEMYGACETRLVTAVEWSLKHLTVDRIYPEPTPSLSRCPELRQLEIATAYPQEQKWTLISSITSTNLRKLVFSRLISRPRQSILEDPCWIPLDDIACGLVDRLQASGYKRILELEFRGDFAGLGDKVQYLTEALLVQLDLPVNPAPGGERSLIGDSCWHLLDDMLCELVERLSVPDLWSEIDRTEKTFPALMNEDLIHQLGEEEPFRAIHIATDEPTKTHASHTSMSTATRNTRLPMSPTSSPSGIQLATEFRS</sequence>
<reference evidence="1" key="2">
    <citation type="journal article" date="2020" name="Nat. Commun.">
        <title>Large-scale genome sequencing of mycorrhizal fungi provides insights into the early evolution of symbiotic traits.</title>
        <authorList>
            <person name="Miyauchi S."/>
            <person name="Kiss E."/>
            <person name="Kuo A."/>
            <person name="Drula E."/>
            <person name="Kohler A."/>
            <person name="Sanchez-Garcia M."/>
            <person name="Morin E."/>
            <person name="Andreopoulos B."/>
            <person name="Barry K.W."/>
            <person name="Bonito G."/>
            <person name="Buee M."/>
            <person name="Carver A."/>
            <person name="Chen C."/>
            <person name="Cichocki N."/>
            <person name="Clum A."/>
            <person name="Culley D."/>
            <person name="Crous P.W."/>
            <person name="Fauchery L."/>
            <person name="Girlanda M."/>
            <person name="Hayes R.D."/>
            <person name="Keri Z."/>
            <person name="LaButti K."/>
            <person name="Lipzen A."/>
            <person name="Lombard V."/>
            <person name="Magnuson J."/>
            <person name="Maillard F."/>
            <person name="Murat C."/>
            <person name="Nolan M."/>
            <person name="Ohm R.A."/>
            <person name="Pangilinan J."/>
            <person name="Pereira M.F."/>
            <person name="Perotto S."/>
            <person name="Peter M."/>
            <person name="Pfister S."/>
            <person name="Riley R."/>
            <person name="Sitrit Y."/>
            <person name="Stielow J.B."/>
            <person name="Szollosi G."/>
            <person name="Zifcakova L."/>
            <person name="Stursova M."/>
            <person name="Spatafora J.W."/>
            <person name="Tedersoo L."/>
            <person name="Vaario L.M."/>
            <person name="Yamada A."/>
            <person name="Yan M."/>
            <person name="Wang P."/>
            <person name="Xu J."/>
            <person name="Bruns T."/>
            <person name="Baldrian P."/>
            <person name="Vilgalys R."/>
            <person name="Dunand C."/>
            <person name="Henrissat B."/>
            <person name="Grigoriev I.V."/>
            <person name="Hibbett D."/>
            <person name="Nagy L.G."/>
            <person name="Martin F.M."/>
        </authorList>
    </citation>
    <scope>NUCLEOTIDE SEQUENCE</scope>
    <source>
        <strain evidence="1">P2</strain>
    </source>
</reference>
<dbReference type="Proteomes" id="UP000886501">
    <property type="component" value="Unassembled WGS sequence"/>
</dbReference>
<evidence type="ECO:0000313" key="2">
    <source>
        <dbReference type="Proteomes" id="UP000886501"/>
    </source>
</evidence>
<proteinExistence type="predicted"/>
<comment type="caution">
    <text evidence="1">The sequence shown here is derived from an EMBL/GenBank/DDBJ whole genome shotgun (WGS) entry which is preliminary data.</text>
</comment>
<accession>A0ACB6Z624</accession>
<reference evidence="1" key="1">
    <citation type="submission" date="2019-10" db="EMBL/GenBank/DDBJ databases">
        <authorList>
            <consortium name="DOE Joint Genome Institute"/>
            <person name="Kuo A."/>
            <person name="Miyauchi S."/>
            <person name="Kiss E."/>
            <person name="Drula E."/>
            <person name="Kohler A."/>
            <person name="Sanchez-Garcia M."/>
            <person name="Andreopoulos B."/>
            <person name="Barry K.W."/>
            <person name="Bonito G."/>
            <person name="Buee M."/>
            <person name="Carver A."/>
            <person name="Chen C."/>
            <person name="Cichocki N."/>
            <person name="Clum A."/>
            <person name="Culley D."/>
            <person name="Crous P.W."/>
            <person name="Fauchery L."/>
            <person name="Girlanda M."/>
            <person name="Hayes R."/>
            <person name="Keri Z."/>
            <person name="Labutti K."/>
            <person name="Lipzen A."/>
            <person name="Lombard V."/>
            <person name="Magnuson J."/>
            <person name="Maillard F."/>
            <person name="Morin E."/>
            <person name="Murat C."/>
            <person name="Nolan M."/>
            <person name="Ohm R."/>
            <person name="Pangilinan J."/>
            <person name="Pereira M."/>
            <person name="Perotto S."/>
            <person name="Peter M."/>
            <person name="Riley R."/>
            <person name="Sitrit Y."/>
            <person name="Stielow B."/>
            <person name="Szollosi G."/>
            <person name="Zifcakova L."/>
            <person name="Stursova M."/>
            <person name="Spatafora J.W."/>
            <person name="Tedersoo L."/>
            <person name="Vaario L.-M."/>
            <person name="Yamada A."/>
            <person name="Yan M."/>
            <person name="Wang P."/>
            <person name="Xu J."/>
            <person name="Bruns T."/>
            <person name="Baldrian P."/>
            <person name="Vilgalys R."/>
            <person name="Henrissat B."/>
            <person name="Grigoriev I.V."/>
            <person name="Hibbett D."/>
            <person name="Nagy L.G."/>
            <person name="Martin F.M."/>
        </authorList>
    </citation>
    <scope>NUCLEOTIDE SEQUENCE</scope>
    <source>
        <strain evidence="1">P2</strain>
    </source>
</reference>